<evidence type="ECO:0000256" key="1">
    <source>
        <dbReference type="SAM" id="SignalP"/>
    </source>
</evidence>
<accession>A0A0N8GEI1</accession>
<proteinExistence type="predicted"/>
<gene>
    <name evidence="2" type="ORF">ABB55_04535</name>
</gene>
<comment type="caution">
    <text evidence="2">The sequence shown here is derived from an EMBL/GenBank/DDBJ whole genome shotgun (WGS) entry which is preliminary data.</text>
</comment>
<reference evidence="2 3" key="2">
    <citation type="submission" date="2015-10" db="EMBL/GenBank/DDBJ databases">
        <title>Draft Genome Sequence of Prosthecomicrobium hirschii ATCC 27832.</title>
        <authorList>
            <person name="Daniel J."/>
            <person name="Givan S.A."/>
            <person name="Brun Y.V."/>
            <person name="Brown P.J."/>
        </authorList>
    </citation>
    <scope>NUCLEOTIDE SEQUENCE [LARGE SCALE GENOMIC DNA]</scope>
    <source>
        <strain evidence="2 3">16</strain>
    </source>
</reference>
<sequence length="83" mass="8665">MRFLFLAAALVLAATSGSDAQIVNKPPKGALQCLRVDSTVGTNQTLLGKKCTWKYGCRCTGSACTGPNGEAVYKNVVCTQLPG</sequence>
<evidence type="ECO:0000313" key="3">
    <source>
        <dbReference type="Proteomes" id="UP000048984"/>
    </source>
</evidence>
<keyword evidence="3" id="KW-1185">Reference proteome</keyword>
<dbReference type="RefSeq" id="WP_054357747.1">
    <property type="nucleotide sequence ID" value="NZ_JAPCYQ010000001.1"/>
</dbReference>
<name>A0A0N8GEI1_9HYPH</name>
<reference evidence="2 3" key="1">
    <citation type="submission" date="2015-09" db="EMBL/GenBank/DDBJ databases">
        <authorList>
            <consortium name="Swine Surveillance"/>
        </authorList>
    </citation>
    <scope>NUCLEOTIDE SEQUENCE [LARGE SCALE GENOMIC DNA]</scope>
    <source>
        <strain evidence="2 3">16</strain>
    </source>
</reference>
<feature type="signal peptide" evidence="1">
    <location>
        <begin position="1"/>
        <end position="20"/>
    </location>
</feature>
<dbReference type="EMBL" id="LJYW01000001">
    <property type="protein sequence ID" value="KPL51585.1"/>
    <property type="molecule type" value="Genomic_DNA"/>
</dbReference>
<feature type="chain" id="PRO_5006025648" description="DUF2282 domain-containing protein" evidence="1">
    <location>
        <begin position="21"/>
        <end position="83"/>
    </location>
</feature>
<dbReference type="AlphaFoldDB" id="A0A0N8GEI1"/>
<evidence type="ECO:0008006" key="4">
    <source>
        <dbReference type="Google" id="ProtNLM"/>
    </source>
</evidence>
<organism evidence="2 3">
    <name type="scientific">Prosthecodimorpha hirschii</name>
    <dbReference type="NCBI Taxonomy" id="665126"/>
    <lineage>
        <taxon>Bacteria</taxon>
        <taxon>Pseudomonadati</taxon>
        <taxon>Pseudomonadota</taxon>
        <taxon>Alphaproteobacteria</taxon>
        <taxon>Hyphomicrobiales</taxon>
        <taxon>Ancalomicrobiaceae</taxon>
        <taxon>Prosthecodimorpha</taxon>
    </lineage>
</organism>
<evidence type="ECO:0000313" key="2">
    <source>
        <dbReference type="EMBL" id="KPL51585.1"/>
    </source>
</evidence>
<keyword evidence="1" id="KW-0732">Signal</keyword>
<protein>
    <recommendedName>
        <fullName evidence="4">DUF2282 domain-containing protein</fullName>
    </recommendedName>
</protein>
<dbReference type="Proteomes" id="UP000048984">
    <property type="component" value="Unassembled WGS sequence"/>
</dbReference>